<evidence type="ECO:0000256" key="4">
    <source>
        <dbReference type="SAM" id="MobiDB-lite"/>
    </source>
</evidence>
<dbReference type="SUPFAM" id="SSF48452">
    <property type="entry name" value="TPR-like"/>
    <property type="match status" value="1"/>
</dbReference>
<feature type="repeat" description="TPR" evidence="3">
    <location>
        <begin position="666"/>
        <end position="699"/>
    </location>
</feature>
<proteinExistence type="inferred from homology"/>
<evidence type="ECO:0000313" key="5">
    <source>
        <dbReference type="EMBL" id="KIM80812.1"/>
    </source>
</evidence>
<feature type="region of interest" description="Disordered" evidence="4">
    <location>
        <begin position="332"/>
        <end position="439"/>
    </location>
</feature>
<organism evidence="5 6">
    <name type="scientific">Piloderma croceum (strain F 1598)</name>
    <dbReference type="NCBI Taxonomy" id="765440"/>
    <lineage>
        <taxon>Eukaryota</taxon>
        <taxon>Fungi</taxon>
        <taxon>Dikarya</taxon>
        <taxon>Basidiomycota</taxon>
        <taxon>Agaricomycotina</taxon>
        <taxon>Agaricomycetes</taxon>
        <taxon>Agaricomycetidae</taxon>
        <taxon>Atheliales</taxon>
        <taxon>Atheliaceae</taxon>
        <taxon>Piloderma</taxon>
    </lineage>
</organism>
<dbReference type="Pfam" id="PF14559">
    <property type="entry name" value="TPR_19"/>
    <property type="match status" value="1"/>
</dbReference>
<dbReference type="PANTHER" id="PTHR12558">
    <property type="entry name" value="CELL DIVISION CYCLE 16,23,27"/>
    <property type="match status" value="1"/>
</dbReference>
<dbReference type="Pfam" id="PF00515">
    <property type="entry name" value="TPR_1"/>
    <property type="match status" value="1"/>
</dbReference>
<keyword evidence="1 3" id="KW-0802">TPR repeat</keyword>
<dbReference type="EMBL" id="KN833002">
    <property type="protein sequence ID" value="KIM80812.1"/>
    <property type="molecule type" value="Genomic_DNA"/>
</dbReference>
<dbReference type="Proteomes" id="UP000054166">
    <property type="component" value="Unassembled WGS sequence"/>
</dbReference>
<feature type="repeat" description="TPR" evidence="3">
    <location>
        <begin position="632"/>
        <end position="665"/>
    </location>
</feature>
<comment type="similarity">
    <text evidence="2">Belongs to the APC3/CDC27 family.</text>
</comment>
<dbReference type="InterPro" id="IPR011990">
    <property type="entry name" value="TPR-like_helical_dom_sf"/>
</dbReference>
<evidence type="ECO:0000256" key="3">
    <source>
        <dbReference type="PROSITE-ProRule" id="PRU00339"/>
    </source>
</evidence>
<feature type="compositionally biased region" description="Low complexity" evidence="4">
    <location>
        <begin position="334"/>
        <end position="347"/>
    </location>
</feature>
<dbReference type="FunCoup" id="A0A0C3BU05">
    <property type="interactions" value="821"/>
</dbReference>
<keyword evidence="6" id="KW-1185">Reference proteome</keyword>
<dbReference type="PANTHER" id="PTHR12558:SF13">
    <property type="entry name" value="CELL DIVISION CYCLE PROTEIN 27 HOMOLOG"/>
    <property type="match status" value="1"/>
</dbReference>
<dbReference type="InParanoid" id="A0A0C3BU05"/>
<reference evidence="6" key="2">
    <citation type="submission" date="2015-01" db="EMBL/GenBank/DDBJ databases">
        <title>Evolutionary Origins and Diversification of the Mycorrhizal Mutualists.</title>
        <authorList>
            <consortium name="DOE Joint Genome Institute"/>
            <consortium name="Mycorrhizal Genomics Consortium"/>
            <person name="Kohler A."/>
            <person name="Kuo A."/>
            <person name="Nagy L.G."/>
            <person name="Floudas D."/>
            <person name="Copeland A."/>
            <person name="Barry K.W."/>
            <person name="Cichocki N."/>
            <person name="Veneault-Fourrey C."/>
            <person name="LaButti K."/>
            <person name="Lindquist E.A."/>
            <person name="Lipzen A."/>
            <person name="Lundell T."/>
            <person name="Morin E."/>
            <person name="Murat C."/>
            <person name="Riley R."/>
            <person name="Ohm R."/>
            <person name="Sun H."/>
            <person name="Tunlid A."/>
            <person name="Henrissat B."/>
            <person name="Grigoriev I.V."/>
            <person name="Hibbett D.S."/>
            <person name="Martin F."/>
        </authorList>
    </citation>
    <scope>NUCLEOTIDE SEQUENCE [LARGE SCALE GENOMIC DNA]</scope>
    <source>
        <strain evidence="6">F 1598</strain>
    </source>
</reference>
<reference evidence="5 6" key="1">
    <citation type="submission" date="2014-04" db="EMBL/GenBank/DDBJ databases">
        <authorList>
            <consortium name="DOE Joint Genome Institute"/>
            <person name="Kuo A."/>
            <person name="Tarkka M."/>
            <person name="Buscot F."/>
            <person name="Kohler A."/>
            <person name="Nagy L.G."/>
            <person name="Floudas D."/>
            <person name="Copeland A."/>
            <person name="Barry K.W."/>
            <person name="Cichocki N."/>
            <person name="Veneault-Fourrey C."/>
            <person name="LaButti K."/>
            <person name="Lindquist E.A."/>
            <person name="Lipzen A."/>
            <person name="Lundell T."/>
            <person name="Morin E."/>
            <person name="Murat C."/>
            <person name="Sun H."/>
            <person name="Tunlid A."/>
            <person name="Henrissat B."/>
            <person name="Grigoriev I.V."/>
            <person name="Hibbett D.S."/>
            <person name="Martin F."/>
            <person name="Nordberg H.P."/>
            <person name="Cantor M.N."/>
            <person name="Hua S.X."/>
        </authorList>
    </citation>
    <scope>NUCLEOTIDE SEQUENCE [LARGE SCALE GENOMIC DNA]</scope>
    <source>
        <strain evidence="5 6">F 1598</strain>
    </source>
</reference>
<dbReference type="GO" id="GO:0016567">
    <property type="term" value="P:protein ubiquitination"/>
    <property type="evidence" value="ECO:0007669"/>
    <property type="project" value="TreeGrafter"/>
</dbReference>
<dbReference type="GO" id="GO:0005680">
    <property type="term" value="C:anaphase-promoting complex"/>
    <property type="evidence" value="ECO:0007669"/>
    <property type="project" value="TreeGrafter"/>
</dbReference>
<protein>
    <submittedName>
        <fullName evidence="5">Uncharacterized protein</fullName>
    </submittedName>
</protein>
<dbReference type="Pfam" id="PF12895">
    <property type="entry name" value="ANAPC3"/>
    <property type="match status" value="1"/>
</dbReference>
<dbReference type="GO" id="GO:0031145">
    <property type="term" value="P:anaphase-promoting complex-dependent catabolic process"/>
    <property type="evidence" value="ECO:0007669"/>
    <property type="project" value="TreeGrafter"/>
</dbReference>
<dbReference type="Gene3D" id="1.25.40.10">
    <property type="entry name" value="Tetratricopeptide repeat domain"/>
    <property type="match status" value="4"/>
</dbReference>
<dbReference type="InterPro" id="IPR019734">
    <property type="entry name" value="TPR_rpt"/>
</dbReference>
<accession>A0A0C3BU05</accession>
<sequence>MQPEATPSPFLCQRFSTIIWSCLDFDLHKSAVFYAERYFTMDPKNHDARHLYATALLRAGQTYSAMYLVNIPLEVRCSGCLDIKAKCCTALGRHRQAREALEQCIQDTGYTPTPSMGSRNAKAFPEEAALRCRSGAEALKGNLPEKASLSFRQALALNPMLWEAFEGLCAIGSIPEIDELFPPRPSPSKRTQPEGIPQTRHVPTATGAGFFTPDTGNAGNLFRGWRPEPAAPQPFRVGLSRPRDSIVTNDSTFCPPDSSFLQPHRPSRQASTSGSVQPPASRPLSSADEAGPVPKKMRATVRQPVKAKPTKLSVEEPLKKARARPALKFANFFSSSGRRSQPTSSSRAGSAGLGKNDRIPSNSTIATRRSTRLLTGNGAKQTGKHPPTRDRRRQPGHVRSLSTESDMDEEAAGEVAFSRSPPPIAHSPRSEVSPAPSNWTAAHEQAAQEAYEFELADQYIYDLMRQFASATRALSLYDCSKCIAELEKLPHVHQMSAGVLAMVGRAHYERLEYASAERVFKAVRGIEPYRLWDMEVYSTLLWHLQRNVQLSFLAQELLNIDPRSSQAWIAVGNLFSLQKERSQALTCFRRAAQMDPTCAYAYTLSGHESIDEDLDKAINFFQTALRADPRHYNAWYGLGTCYLRMSKIRLAEYHYHKAVEIHPNNAVLLGCVGMAVERRGDRDAALALFDQAEKLSPDNALVRYRRAKILISMKRYPEAIQDLEILRDSSLEESNVVFQLARVYRLVGDDLKSAQMLAIARDTSPKSVNKLKKLLETVKDDERGVEVSQEDQMDEG</sequence>
<feature type="compositionally biased region" description="Polar residues" evidence="4">
    <location>
        <begin position="359"/>
        <end position="380"/>
    </location>
</feature>
<dbReference type="STRING" id="765440.A0A0C3BU05"/>
<feature type="compositionally biased region" description="Polar residues" evidence="4">
    <location>
        <begin position="268"/>
        <end position="278"/>
    </location>
</feature>
<dbReference type="GO" id="GO:0051301">
    <property type="term" value="P:cell division"/>
    <property type="evidence" value="ECO:0007669"/>
    <property type="project" value="TreeGrafter"/>
</dbReference>
<dbReference type="HOGENOM" id="CLU_008850_4_0_1"/>
<evidence type="ECO:0000313" key="6">
    <source>
        <dbReference type="Proteomes" id="UP000054166"/>
    </source>
</evidence>
<feature type="region of interest" description="Disordered" evidence="4">
    <location>
        <begin position="180"/>
        <end position="319"/>
    </location>
</feature>
<dbReference type="GO" id="GO:0005737">
    <property type="term" value="C:cytoplasm"/>
    <property type="evidence" value="ECO:0007669"/>
    <property type="project" value="TreeGrafter"/>
</dbReference>
<dbReference type="PROSITE" id="PS50005">
    <property type="entry name" value="TPR"/>
    <property type="match status" value="3"/>
</dbReference>
<dbReference type="AlphaFoldDB" id="A0A0C3BU05"/>
<feature type="repeat" description="TPR" evidence="3">
    <location>
        <begin position="565"/>
        <end position="598"/>
    </location>
</feature>
<gene>
    <name evidence="5" type="ORF">PILCRDRAFT_72748</name>
</gene>
<dbReference type="OrthoDB" id="10248520at2759"/>
<dbReference type="SMART" id="SM00028">
    <property type="entry name" value="TPR"/>
    <property type="match status" value="6"/>
</dbReference>
<evidence type="ECO:0000256" key="1">
    <source>
        <dbReference type="ARBA" id="ARBA00022803"/>
    </source>
</evidence>
<evidence type="ECO:0000256" key="2">
    <source>
        <dbReference type="ARBA" id="ARBA00038210"/>
    </source>
</evidence>
<dbReference type="GO" id="GO:0007091">
    <property type="term" value="P:metaphase/anaphase transition of mitotic cell cycle"/>
    <property type="evidence" value="ECO:0007669"/>
    <property type="project" value="TreeGrafter"/>
</dbReference>
<name>A0A0C3BU05_PILCF</name>